<keyword evidence="4" id="KW-1185">Reference proteome</keyword>
<gene>
    <name evidence="3" type="ORF">KIW84_051101</name>
</gene>
<evidence type="ECO:0000259" key="2">
    <source>
        <dbReference type="Pfam" id="PF03732"/>
    </source>
</evidence>
<dbReference type="Proteomes" id="UP001058974">
    <property type="component" value="Chromosome 5"/>
</dbReference>
<reference evidence="3 4" key="1">
    <citation type="journal article" date="2022" name="Nat. Genet.">
        <title>Improved pea reference genome and pan-genome highlight genomic features and evolutionary characteristics.</title>
        <authorList>
            <person name="Yang T."/>
            <person name="Liu R."/>
            <person name="Luo Y."/>
            <person name="Hu S."/>
            <person name="Wang D."/>
            <person name="Wang C."/>
            <person name="Pandey M.K."/>
            <person name="Ge S."/>
            <person name="Xu Q."/>
            <person name="Li N."/>
            <person name="Li G."/>
            <person name="Huang Y."/>
            <person name="Saxena R.K."/>
            <person name="Ji Y."/>
            <person name="Li M."/>
            <person name="Yan X."/>
            <person name="He Y."/>
            <person name="Liu Y."/>
            <person name="Wang X."/>
            <person name="Xiang C."/>
            <person name="Varshney R.K."/>
            <person name="Ding H."/>
            <person name="Gao S."/>
            <person name="Zong X."/>
        </authorList>
    </citation>
    <scope>NUCLEOTIDE SEQUENCE [LARGE SCALE GENOMIC DNA]</scope>
    <source>
        <strain evidence="3 4">cv. Zhongwan 6</strain>
    </source>
</reference>
<comment type="caution">
    <text evidence="3">The sequence shown here is derived from an EMBL/GenBank/DDBJ whole genome shotgun (WGS) entry which is preliminary data.</text>
</comment>
<dbReference type="InterPro" id="IPR005162">
    <property type="entry name" value="Retrotrans_gag_dom"/>
</dbReference>
<feature type="domain" description="Retrotransposon gag" evidence="2">
    <location>
        <begin position="58"/>
        <end position="125"/>
    </location>
</feature>
<proteinExistence type="predicted"/>
<sequence>MPAEFPWGMPPNFVPEGFVPSFASMPASSPVMYVPPPVVHTLPRVKDIIYHFESFEDSLTGAALRRYKGLDSASVRMFNDLGEAFVKQYKYNVDMASNRDQLRSMSQKDKETFKDAPSDFTEMVNMGMRLEEGVCEGRLSKEEVSSSKKYGYSFARKKEGETNAVSVGRQKRPHVRRTPHPRQHHYQVLFVIPVISNNQTFSNREIRHKFQNHFRGGISQNSVVPFTKGILAMMVVQEVSEYLVEMHKTLCTISDCEHDHVGCAICSVNPRGCSIVKRDIQRLMYENVMQIQQSRDIDDVNVIVLVFKTPERVVIQFDSSNSNNSNRLVSSLVIWLSSQVPYVFNRVVLYQYNATMVENGQEVPLPTTNSVVNIADIAKVSRSGRVFRPVFPKDVEDVSKKVEVPVVDPVSTPKCQSGESNSLKPNDDDEVLHLIKKSEFNMVEQLLQTPSKISVLSLLMNSEAYREALQKVLEQAYVEHDVTVDQFDHIVANITSCNNLRFCDEELPEEGRNHNLELHISMNCKEDVLSNVMVDIGSSLNVLLKSTLSRLSYEGAPMRYSGVIVKAFNDSRKNVIGEVDLLVKIGPSDFQITFQVMDIHLDYRCLLGRPWIHEVGAVTSTLHQKLKFVKNGKLIIVGGEKALLALSIAEEKRVGEPMSSFKDAQKVVEDGSSDQWGRMVDVSENKNRVGLHFHQGSSVKDVQPSFRSGGFIHGNEQHSTAMIEGDEDEDCTNFVTHGKACNNWTAVDAPVIIHRSKLVSKPIEYNDPTPSPDFEFPVDEAGEENDEEVSDELSRLLEYEEKAIQPFEEQIGLVNLDSEDDVKEVEIESRLCPEFKKGLIDLLRLLGPIKTCL</sequence>
<name>A0A9D4WNN1_PEA</name>
<dbReference type="Gramene" id="Psat05G0110100-T1">
    <property type="protein sequence ID" value="KAI5403816.1"/>
    <property type="gene ID" value="KIW84_051101"/>
</dbReference>
<evidence type="ECO:0000313" key="3">
    <source>
        <dbReference type="EMBL" id="KAI5403816.1"/>
    </source>
</evidence>
<dbReference type="PANTHER" id="PTHR32108:SF9">
    <property type="entry name" value="REVERSE TRANSCRIPTASE RNASE H-LIKE DOMAIN-CONTAINING PROTEIN"/>
    <property type="match status" value="1"/>
</dbReference>
<dbReference type="EMBL" id="JAMSHJ010000005">
    <property type="protein sequence ID" value="KAI5403816.1"/>
    <property type="molecule type" value="Genomic_DNA"/>
</dbReference>
<dbReference type="PANTHER" id="PTHR32108">
    <property type="entry name" value="DNA-DIRECTED RNA POLYMERASE SUBUNIT ALPHA"/>
    <property type="match status" value="1"/>
</dbReference>
<dbReference type="Gene3D" id="2.40.70.10">
    <property type="entry name" value="Acid Proteases"/>
    <property type="match status" value="1"/>
</dbReference>
<dbReference type="InterPro" id="IPR021109">
    <property type="entry name" value="Peptidase_aspartic_dom_sf"/>
</dbReference>
<dbReference type="CDD" id="cd00303">
    <property type="entry name" value="retropepsin_like"/>
    <property type="match status" value="1"/>
</dbReference>
<dbReference type="AlphaFoldDB" id="A0A9D4WNN1"/>
<evidence type="ECO:0000256" key="1">
    <source>
        <dbReference type="SAM" id="MobiDB-lite"/>
    </source>
</evidence>
<accession>A0A9D4WNN1</accession>
<protein>
    <recommendedName>
        <fullName evidence="2">Retrotransposon gag domain-containing protein</fullName>
    </recommendedName>
</protein>
<evidence type="ECO:0000313" key="4">
    <source>
        <dbReference type="Proteomes" id="UP001058974"/>
    </source>
</evidence>
<feature type="compositionally biased region" description="Basic residues" evidence="1">
    <location>
        <begin position="169"/>
        <end position="180"/>
    </location>
</feature>
<dbReference type="Pfam" id="PF03732">
    <property type="entry name" value="Retrotrans_gag"/>
    <property type="match status" value="1"/>
</dbReference>
<organism evidence="3 4">
    <name type="scientific">Pisum sativum</name>
    <name type="common">Garden pea</name>
    <name type="synonym">Lathyrus oleraceus</name>
    <dbReference type="NCBI Taxonomy" id="3888"/>
    <lineage>
        <taxon>Eukaryota</taxon>
        <taxon>Viridiplantae</taxon>
        <taxon>Streptophyta</taxon>
        <taxon>Embryophyta</taxon>
        <taxon>Tracheophyta</taxon>
        <taxon>Spermatophyta</taxon>
        <taxon>Magnoliopsida</taxon>
        <taxon>eudicotyledons</taxon>
        <taxon>Gunneridae</taxon>
        <taxon>Pentapetalae</taxon>
        <taxon>rosids</taxon>
        <taxon>fabids</taxon>
        <taxon>Fabales</taxon>
        <taxon>Fabaceae</taxon>
        <taxon>Papilionoideae</taxon>
        <taxon>50 kb inversion clade</taxon>
        <taxon>NPAAA clade</taxon>
        <taxon>Hologalegina</taxon>
        <taxon>IRL clade</taxon>
        <taxon>Fabeae</taxon>
        <taxon>Lathyrus</taxon>
    </lineage>
</organism>
<feature type="region of interest" description="Disordered" evidence="1">
    <location>
        <begin position="161"/>
        <end position="180"/>
    </location>
</feature>